<accession>W6Z2A6</accession>
<feature type="compositionally biased region" description="Basic residues" evidence="1">
    <location>
        <begin position="187"/>
        <end position="203"/>
    </location>
</feature>
<dbReference type="KEGG" id="bor:COCMIDRAFT_38005"/>
<dbReference type="Proteomes" id="UP000054032">
    <property type="component" value="Unassembled WGS sequence"/>
</dbReference>
<dbReference type="OrthoDB" id="3801582at2759"/>
<evidence type="ECO:0000313" key="2">
    <source>
        <dbReference type="EMBL" id="EUC44110.1"/>
    </source>
</evidence>
<keyword evidence="3" id="KW-1185">Reference proteome</keyword>
<dbReference type="GeneID" id="19123371"/>
<dbReference type="HOGENOM" id="CLU_688883_0_0_1"/>
<dbReference type="AlphaFoldDB" id="W6Z2A6"/>
<gene>
    <name evidence="2" type="ORF">COCMIDRAFT_38005</name>
</gene>
<proteinExistence type="predicted"/>
<protein>
    <submittedName>
        <fullName evidence="2">Uncharacterized protein</fullName>
    </submittedName>
</protein>
<organism evidence="2 3">
    <name type="scientific">Bipolaris oryzae ATCC 44560</name>
    <dbReference type="NCBI Taxonomy" id="930090"/>
    <lineage>
        <taxon>Eukaryota</taxon>
        <taxon>Fungi</taxon>
        <taxon>Dikarya</taxon>
        <taxon>Ascomycota</taxon>
        <taxon>Pezizomycotina</taxon>
        <taxon>Dothideomycetes</taxon>
        <taxon>Pleosporomycetidae</taxon>
        <taxon>Pleosporales</taxon>
        <taxon>Pleosporineae</taxon>
        <taxon>Pleosporaceae</taxon>
        <taxon>Bipolaris</taxon>
    </lineage>
</organism>
<feature type="region of interest" description="Disordered" evidence="1">
    <location>
        <begin position="187"/>
        <end position="211"/>
    </location>
</feature>
<sequence length="395" mass="42271">MTSQHFFQSLSADETLESSSLTEDIFFDFNGAACNGNPPIVDSSDDLPLSFAEEVFCGDLEELPPLEPSMSQNSFFDSFASEDTFSSFQSDMSLWTAEAPCEEPVGAQCDWPSSPPTQTSDLPVVDSGVTTPPVSQAIEPARVQSPGRPMGAIEAFWGPILSSSPQKSALTPSTKKEPLPKIKATKVIKQKTTPKKKTPKKRTTPTQRSADRSIKDLYNSTWASLSDEEKGHLLLPLLQGIDPNTGKKIAEAGALLPPPDYEIIGANTHLDIPQSSCSNANTLSSSPPATTAQVSDSVVEVPEYLPYITDRTSLENINLYIIAAFNRGDVGVTDATGDFDIDITGTVGKGLGGPCGNGIIGGPIEMPAHPSVYGSARQQEALERNAMLHAQGRRR</sequence>
<name>W6Z2A6_COCMI</name>
<evidence type="ECO:0000313" key="3">
    <source>
        <dbReference type="Proteomes" id="UP000054032"/>
    </source>
</evidence>
<reference evidence="2 3" key="1">
    <citation type="journal article" date="2013" name="PLoS Genet.">
        <title>Comparative genome structure, secondary metabolite, and effector coding capacity across Cochliobolus pathogens.</title>
        <authorList>
            <person name="Condon B.J."/>
            <person name="Leng Y."/>
            <person name="Wu D."/>
            <person name="Bushley K.E."/>
            <person name="Ohm R.A."/>
            <person name="Otillar R."/>
            <person name="Martin J."/>
            <person name="Schackwitz W."/>
            <person name="Grimwood J."/>
            <person name="MohdZainudin N."/>
            <person name="Xue C."/>
            <person name="Wang R."/>
            <person name="Manning V.A."/>
            <person name="Dhillon B."/>
            <person name="Tu Z.J."/>
            <person name="Steffenson B.J."/>
            <person name="Salamov A."/>
            <person name="Sun H."/>
            <person name="Lowry S."/>
            <person name="LaButti K."/>
            <person name="Han J."/>
            <person name="Copeland A."/>
            <person name="Lindquist E."/>
            <person name="Barry K."/>
            <person name="Schmutz J."/>
            <person name="Baker S.E."/>
            <person name="Ciuffetti L.M."/>
            <person name="Grigoriev I.V."/>
            <person name="Zhong S."/>
            <person name="Turgeon B.G."/>
        </authorList>
    </citation>
    <scope>NUCLEOTIDE SEQUENCE [LARGE SCALE GENOMIC DNA]</scope>
    <source>
        <strain evidence="2 3">ATCC 44560</strain>
    </source>
</reference>
<evidence type="ECO:0000256" key="1">
    <source>
        <dbReference type="SAM" id="MobiDB-lite"/>
    </source>
</evidence>
<dbReference type="EMBL" id="KI964011">
    <property type="protein sequence ID" value="EUC44110.1"/>
    <property type="molecule type" value="Genomic_DNA"/>
</dbReference>
<dbReference type="RefSeq" id="XP_007689360.1">
    <property type="nucleotide sequence ID" value="XM_007691170.1"/>
</dbReference>